<keyword evidence="1" id="KW-0808">Transferase</keyword>
<sequence length="158" mass="18033">MGMGIFMPSPFSEQYHEPLMFLSGTFSGRAPSWAIVEKEAYAIIVTCQRADYLLHRPGGFMLYTDHRNLRFIFNPSSVVSSVPKYTADKLQRWALLLMAYEYVTCDIAGADNVWADLLSHWGSLLPTICAVRLLPYEYSPTLNDEFQWFTMAEVLSSQ</sequence>
<keyword evidence="6" id="KW-0695">RNA-directed DNA polymerase</keyword>
<dbReference type="Pfam" id="PF17917">
    <property type="entry name" value="RT_RNaseH"/>
    <property type="match status" value="1"/>
</dbReference>
<dbReference type="InterPro" id="IPR050951">
    <property type="entry name" value="Retrovirus_Pol_polyprotein"/>
</dbReference>
<dbReference type="GO" id="GO:0003964">
    <property type="term" value="F:RNA-directed DNA polymerase activity"/>
    <property type="evidence" value="ECO:0007669"/>
    <property type="project" value="UniProtKB-KW"/>
</dbReference>
<dbReference type="AlphaFoldDB" id="A0A225VMM1"/>
<keyword evidence="5" id="KW-0378">Hydrolase</keyword>
<dbReference type="InterPro" id="IPR041373">
    <property type="entry name" value="RT_RNaseH"/>
</dbReference>
<dbReference type="SUPFAM" id="SSF56672">
    <property type="entry name" value="DNA/RNA polymerases"/>
    <property type="match status" value="1"/>
</dbReference>
<dbReference type="InterPro" id="IPR043502">
    <property type="entry name" value="DNA/RNA_pol_sf"/>
</dbReference>
<keyword evidence="9" id="KW-1185">Reference proteome</keyword>
<evidence type="ECO:0000256" key="4">
    <source>
        <dbReference type="ARBA" id="ARBA00022759"/>
    </source>
</evidence>
<gene>
    <name evidence="8" type="ORF">PHMEG_00021131</name>
</gene>
<evidence type="ECO:0000256" key="2">
    <source>
        <dbReference type="ARBA" id="ARBA00022695"/>
    </source>
</evidence>
<evidence type="ECO:0000259" key="7">
    <source>
        <dbReference type="Pfam" id="PF17917"/>
    </source>
</evidence>
<dbReference type="EMBL" id="NBNE01003897">
    <property type="protein sequence ID" value="OWZ06592.1"/>
    <property type="molecule type" value="Genomic_DNA"/>
</dbReference>
<evidence type="ECO:0000256" key="5">
    <source>
        <dbReference type="ARBA" id="ARBA00022801"/>
    </source>
</evidence>
<keyword evidence="2" id="KW-0548">Nucleotidyltransferase</keyword>
<proteinExistence type="predicted"/>
<keyword evidence="4" id="KW-0255">Endonuclease</keyword>
<feature type="domain" description="Reverse transcriptase RNase H-like" evidence="7">
    <location>
        <begin position="12"/>
        <end position="100"/>
    </location>
</feature>
<dbReference type="OrthoDB" id="125320at2759"/>
<comment type="caution">
    <text evidence="8">The sequence shown here is derived from an EMBL/GenBank/DDBJ whole genome shotgun (WGS) entry which is preliminary data.</text>
</comment>
<dbReference type="GO" id="GO:0016787">
    <property type="term" value="F:hydrolase activity"/>
    <property type="evidence" value="ECO:0007669"/>
    <property type="project" value="UniProtKB-KW"/>
</dbReference>
<keyword evidence="3" id="KW-0540">Nuclease</keyword>
<name>A0A225VMM1_9STRA</name>
<evidence type="ECO:0000256" key="6">
    <source>
        <dbReference type="ARBA" id="ARBA00022918"/>
    </source>
</evidence>
<protein>
    <recommendedName>
        <fullName evidence="7">Reverse transcriptase RNase H-like domain-containing protein</fullName>
    </recommendedName>
</protein>
<dbReference type="PANTHER" id="PTHR37984:SF5">
    <property type="entry name" value="PROTEIN NYNRIN-LIKE"/>
    <property type="match status" value="1"/>
</dbReference>
<reference evidence="9" key="1">
    <citation type="submission" date="2017-03" db="EMBL/GenBank/DDBJ databases">
        <title>Phytopthora megakarya and P. palmivora, two closely related causual agents of cacao black pod achieved similar genome size and gene model numbers by different mechanisms.</title>
        <authorList>
            <person name="Ali S."/>
            <person name="Shao J."/>
            <person name="Larry D.J."/>
            <person name="Kronmiller B."/>
            <person name="Shen D."/>
            <person name="Strem M.D."/>
            <person name="Melnick R.L."/>
            <person name="Guiltinan M.J."/>
            <person name="Tyler B.M."/>
            <person name="Meinhardt L.W."/>
            <person name="Bailey B.A."/>
        </authorList>
    </citation>
    <scope>NUCLEOTIDE SEQUENCE [LARGE SCALE GENOMIC DNA]</scope>
    <source>
        <strain evidence="9">zdho120</strain>
    </source>
</reference>
<dbReference type="PANTHER" id="PTHR37984">
    <property type="entry name" value="PROTEIN CBG26694"/>
    <property type="match status" value="1"/>
</dbReference>
<evidence type="ECO:0000256" key="3">
    <source>
        <dbReference type="ARBA" id="ARBA00022722"/>
    </source>
</evidence>
<evidence type="ECO:0000313" key="8">
    <source>
        <dbReference type="EMBL" id="OWZ06592.1"/>
    </source>
</evidence>
<dbReference type="STRING" id="4795.A0A225VMM1"/>
<accession>A0A225VMM1</accession>
<organism evidence="8 9">
    <name type="scientific">Phytophthora megakarya</name>
    <dbReference type="NCBI Taxonomy" id="4795"/>
    <lineage>
        <taxon>Eukaryota</taxon>
        <taxon>Sar</taxon>
        <taxon>Stramenopiles</taxon>
        <taxon>Oomycota</taxon>
        <taxon>Peronosporomycetes</taxon>
        <taxon>Peronosporales</taxon>
        <taxon>Peronosporaceae</taxon>
        <taxon>Phytophthora</taxon>
    </lineage>
</organism>
<dbReference type="Proteomes" id="UP000198211">
    <property type="component" value="Unassembled WGS sequence"/>
</dbReference>
<dbReference type="GO" id="GO:0004519">
    <property type="term" value="F:endonuclease activity"/>
    <property type="evidence" value="ECO:0007669"/>
    <property type="project" value="UniProtKB-KW"/>
</dbReference>
<evidence type="ECO:0000313" key="9">
    <source>
        <dbReference type="Proteomes" id="UP000198211"/>
    </source>
</evidence>
<evidence type="ECO:0000256" key="1">
    <source>
        <dbReference type="ARBA" id="ARBA00022679"/>
    </source>
</evidence>